<keyword evidence="3" id="KW-1185">Reference proteome</keyword>
<feature type="signal peptide" evidence="1">
    <location>
        <begin position="1"/>
        <end position="22"/>
    </location>
</feature>
<keyword evidence="1" id="KW-0732">Signal</keyword>
<reference evidence="2" key="1">
    <citation type="submission" date="2020-10" db="EMBL/GenBank/DDBJ databases">
        <title>Genomic Encyclopedia of Type Strains, Phase IV (KMG-IV): sequencing the most valuable type-strain genomes for metagenomic binning, comparative biology and taxonomic classification.</title>
        <authorList>
            <person name="Goeker M."/>
        </authorList>
    </citation>
    <scope>NUCLEOTIDE SEQUENCE</scope>
    <source>
        <strain evidence="2">DSM 13886</strain>
    </source>
</reference>
<evidence type="ECO:0008006" key="4">
    <source>
        <dbReference type="Google" id="ProtNLM"/>
    </source>
</evidence>
<organism evidence="2 3">
    <name type="scientific">Sporosarcina limicola</name>
    <dbReference type="NCBI Taxonomy" id="34101"/>
    <lineage>
        <taxon>Bacteria</taxon>
        <taxon>Bacillati</taxon>
        <taxon>Bacillota</taxon>
        <taxon>Bacilli</taxon>
        <taxon>Bacillales</taxon>
        <taxon>Caryophanaceae</taxon>
        <taxon>Sporosarcina</taxon>
    </lineage>
</organism>
<sequence>MKRITFIIFTLLLLVGCSQSSVQQNTELEESIYSIVEDKNISEININSLTNFDWDKAFLFTPYTSQESIKEQLGVNFKDPSNIDIRDDIYLLVFLNDKKVVHYAEINRQQCSFSIAEKEYLTPSNDSINIDR</sequence>
<proteinExistence type="predicted"/>
<protein>
    <recommendedName>
        <fullName evidence="4">Lipoprotein</fullName>
    </recommendedName>
</protein>
<dbReference type="EMBL" id="JADBEL010000006">
    <property type="protein sequence ID" value="MBE1554493.1"/>
    <property type="molecule type" value="Genomic_DNA"/>
</dbReference>
<dbReference type="PROSITE" id="PS51257">
    <property type="entry name" value="PROKAR_LIPOPROTEIN"/>
    <property type="match status" value="1"/>
</dbReference>
<comment type="caution">
    <text evidence="2">The sequence shown here is derived from an EMBL/GenBank/DDBJ whole genome shotgun (WGS) entry which is preliminary data.</text>
</comment>
<name>A0A927R457_9BACL</name>
<evidence type="ECO:0000313" key="3">
    <source>
        <dbReference type="Proteomes" id="UP000658225"/>
    </source>
</evidence>
<feature type="chain" id="PRO_5036680087" description="Lipoprotein" evidence="1">
    <location>
        <begin position="23"/>
        <end position="132"/>
    </location>
</feature>
<evidence type="ECO:0000256" key="1">
    <source>
        <dbReference type="SAM" id="SignalP"/>
    </source>
</evidence>
<dbReference type="AlphaFoldDB" id="A0A927R457"/>
<accession>A0A927R457</accession>
<dbReference type="Proteomes" id="UP000658225">
    <property type="component" value="Unassembled WGS sequence"/>
</dbReference>
<dbReference type="RefSeq" id="WP_192598276.1">
    <property type="nucleotide sequence ID" value="NZ_JADBEL010000006.1"/>
</dbReference>
<evidence type="ECO:0000313" key="2">
    <source>
        <dbReference type="EMBL" id="MBE1554493.1"/>
    </source>
</evidence>
<gene>
    <name evidence="2" type="ORF">H4683_001569</name>
</gene>